<dbReference type="Gene3D" id="3.40.50.300">
    <property type="entry name" value="P-loop containing nucleotide triphosphate hydrolases"/>
    <property type="match status" value="1"/>
</dbReference>
<dbReference type="NCBIfam" id="TIGR00231">
    <property type="entry name" value="small_GTP"/>
    <property type="match status" value="1"/>
</dbReference>
<evidence type="ECO:0000313" key="4">
    <source>
        <dbReference type="EMBL" id="KRX10576.1"/>
    </source>
</evidence>
<evidence type="ECO:0000313" key="5">
    <source>
        <dbReference type="Proteomes" id="UP000054937"/>
    </source>
</evidence>
<keyword evidence="5" id="KW-1185">Reference proteome</keyword>
<comment type="caution">
    <text evidence="4">The sequence shown here is derived from an EMBL/GenBank/DDBJ whole genome shotgun (WGS) entry which is preliminary data.</text>
</comment>
<dbReference type="InterPro" id="IPR050227">
    <property type="entry name" value="Rab"/>
</dbReference>
<dbReference type="PANTHER" id="PTHR47977">
    <property type="entry name" value="RAS-RELATED PROTEIN RAB"/>
    <property type="match status" value="1"/>
</dbReference>
<keyword evidence="4" id="KW-0378">Hydrolase</keyword>
<feature type="compositionally biased region" description="Basic residues" evidence="3">
    <location>
        <begin position="221"/>
        <end position="233"/>
    </location>
</feature>
<dbReference type="SMART" id="SM00176">
    <property type="entry name" value="RAN"/>
    <property type="match status" value="1"/>
</dbReference>
<evidence type="ECO:0000256" key="3">
    <source>
        <dbReference type="SAM" id="MobiDB-lite"/>
    </source>
</evidence>
<keyword evidence="1" id="KW-0547">Nucleotide-binding</keyword>
<dbReference type="SMART" id="SM00173">
    <property type="entry name" value="RAS"/>
    <property type="match status" value="1"/>
</dbReference>
<dbReference type="InterPro" id="IPR005225">
    <property type="entry name" value="Small_GTP-bd"/>
</dbReference>
<name>A0A0V0R886_PSEPJ</name>
<reference evidence="4 5" key="1">
    <citation type="journal article" date="2015" name="Sci. Rep.">
        <title>Genome of the facultative scuticociliatosis pathogen Pseudocohnilembus persalinus provides insight into its virulence through horizontal gene transfer.</title>
        <authorList>
            <person name="Xiong J."/>
            <person name="Wang G."/>
            <person name="Cheng J."/>
            <person name="Tian M."/>
            <person name="Pan X."/>
            <person name="Warren A."/>
            <person name="Jiang C."/>
            <person name="Yuan D."/>
            <person name="Miao W."/>
        </authorList>
    </citation>
    <scope>NUCLEOTIDE SEQUENCE [LARGE SCALE GENOMIC DNA]</scope>
    <source>
        <strain evidence="4">36N120E</strain>
    </source>
</reference>
<dbReference type="InterPro" id="IPR001806">
    <property type="entry name" value="Small_GTPase"/>
</dbReference>
<dbReference type="Proteomes" id="UP000054937">
    <property type="component" value="Unassembled WGS sequence"/>
</dbReference>
<organism evidence="4 5">
    <name type="scientific">Pseudocohnilembus persalinus</name>
    <name type="common">Ciliate</name>
    <dbReference type="NCBI Taxonomy" id="266149"/>
    <lineage>
        <taxon>Eukaryota</taxon>
        <taxon>Sar</taxon>
        <taxon>Alveolata</taxon>
        <taxon>Ciliophora</taxon>
        <taxon>Intramacronucleata</taxon>
        <taxon>Oligohymenophorea</taxon>
        <taxon>Scuticociliatia</taxon>
        <taxon>Philasterida</taxon>
        <taxon>Pseudocohnilembidae</taxon>
        <taxon>Pseudocohnilembus</taxon>
    </lineage>
</organism>
<dbReference type="Pfam" id="PF00071">
    <property type="entry name" value="Ras"/>
    <property type="match status" value="1"/>
</dbReference>
<protein>
    <submittedName>
        <fullName evidence="4">p-loop containing nucleoside triphosphate hydrolase</fullName>
    </submittedName>
</protein>
<dbReference type="GO" id="GO:0005525">
    <property type="term" value="F:GTP binding"/>
    <property type="evidence" value="ECO:0007669"/>
    <property type="project" value="UniProtKB-KW"/>
</dbReference>
<accession>A0A0V0R886</accession>
<dbReference type="EMBL" id="LDAU01000025">
    <property type="protein sequence ID" value="KRX10576.1"/>
    <property type="molecule type" value="Genomic_DNA"/>
</dbReference>
<dbReference type="SMART" id="SM00175">
    <property type="entry name" value="RAB"/>
    <property type="match status" value="1"/>
</dbReference>
<dbReference type="SUPFAM" id="SSF52540">
    <property type="entry name" value="P-loop containing nucleoside triphosphate hydrolases"/>
    <property type="match status" value="1"/>
</dbReference>
<dbReference type="PROSITE" id="PS51421">
    <property type="entry name" value="RAS"/>
    <property type="match status" value="1"/>
</dbReference>
<dbReference type="FunFam" id="3.40.50.300:FF:000808">
    <property type="entry name" value="Small GTP-binding protein, putative"/>
    <property type="match status" value="1"/>
</dbReference>
<evidence type="ECO:0000256" key="2">
    <source>
        <dbReference type="ARBA" id="ARBA00023134"/>
    </source>
</evidence>
<proteinExistence type="predicted"/>
<dbReference type="GO" id="GO:0003924">
    <property type="term" value="F:GTPase activity"/>
    <property type="evidence" value="ECO:0007669"/>
    <property type="project" value="InterPro"/>
</dbReference>
<feature type="compositionally biased region" description="Low complexity" evidence="3">
    <location>
        <begin position="201"/>
        <end position="215"/>
    </location>
</feature>
<dbReference type="SMART" id="SM00174">
    <property type="entry name" value="RHO"/>
    <property type="match status" value="1"/>
</dbReference>
<sequence length="233" mass="26820">MDNNQNNNQAQSKEQIPFKGEVQMPQKLILIGNSEVGKSCILEYFIRNQFSGKMISTIGHEFKKEKIVVDDIKVTFLIWDTAGQEKFRPIIKSYFKGTKAAFIVFGLDDKKSQNDLRYWFKEIEKGVDTPGIPKIILANKVDLVKEEQIDKEEIEAYKNQYANKLYYTSAKTGKNIQEAFNEMARLIIKKNKDSVVYGDSNNNNNNKNKQEQNLNGTSKLKTNKKKQKKEGCC</sequence>
<dbReference type="InterPro" id="IPR027417">
    <property type="entry name" value="P-loop_NTPase"/>
</dbReference>
<dbReference type="PROSITE" id="PS51419">
    <property type="entry name" value="RAB"/>
    <property type="match status" value="1"/>
</dbReference>
<evidence type="ECO:0000256" key="1">
    <source>
        <dbReference type="ARBA" id="ARBA00022741"/>
    </source>
</evidence>
<dbReference type="CDD" id="cd00154">
    <property type="entry name" value="Rab"/>
    <property type="match status" value="1"/>
</dbReference>
<dbReference type="InParanoid" id="A0A0V0R886"/>
<dbReference type="PROSITE" id="PS51417">
    <property type="entry name" value="ARF"/>
    <property type="match status" value="1"/>
</dbReference>
<keyword evidence="2" id="KW-0342">GTP-binding</keyword>
<dbReference type="AlphaFoldDB" id="A0A0V0R886"/>
<feature type="region of interest" description="Disordered" evidence="3">
    <location>
        <begin position="197"/>
        <end position="233"/>
    </location>
</feature>
<gene>
    <name evidence="4" type="ORF">PPERSA_05396</name>
</gene>
<dbReference type="PRINTS" id="PR00449">
    <property type="entry name" value="RASTRNSFRMNG"/>
</dbReference>